<dbReference type="InterPro" id="IPR023716">
    <property type="entry name" value="Prolyl-tRNA_ligase_IIa_type2"/>
</dbReference>
<keyword evidence="6 10" id="KW-0067">ATP-binding</keyword>
<keyword evidence="13" id="KW-1185">Reference proteome</keyword>
<dbReference type="SUPFAM" id="SSF52954">
    <property type="entry name" value="Class II aaRS ABD-related"/>
    <property type="match status" value="1"/>
</dbReference>
<dbReference type="EC" id="6.1.1.15" evidence="10"/>
<evidence type="ECO:0000256" key="5">
    <source>
        <dbReference type="ARBA" id="ARBA00022741"/>
    </source>
</evidence>
<comment type="catalytic activity">
    <reaction evidence="9 10">
        <text>tRNA(Pro) + L-proline + ATP = L-prolyl-tRNA(Pro) + AMP + diphosphate</text>
        <dbReference type="Rhea" id="RHEA:14305"/>
        <dbReference type="Rhea" id="RHEA-COMP:9700"/>
        <dbReference type="Rhea" id="RHEA-COMP:9702"/>
        <dbReference type="ChEBI" id="CHEBI:30616"/>
        <dbReference type="ChEBI" id="CHEBI:33019"/>
        <dbReference type="ChEBI" id="CHEBI:60039"/>
        <dbReference type="ChEBI" id="CHEBI:78442"/>
        <dbReference type="ChEBI" id="CHEBI:78532"/>
        <dbReference type="ChEBI" id="CHEBI:456215"/>
        <dbReference type="EC" id="6.1.1.15"/>
    </reaction>
</comment>
<feature type="domain" description="Aminoacyl-transfer RNA synthetases class-II family profile" evidence="11">
    <location>
        <begin position="38"/>
        <end position="340"/>
    </location>
</feature>
<dbReference type="NCBIfam" id="TIGR00409">
    <property type="entry name" value="proS_fam_II"/>
    <property type="match status" value="1"/>
</dbReference>
<evidence type="ECO:0000256" key="6">
    <source>
        <dbReference type="ARBA" id="ARBA00022840"/>
    </source>
</evidence>
<evidence type="ECO:0000259" key="11">
    <source>
        <dbReference type="PROSITE" id="PS50862"/>
    </source>
</evidence>
<sequence length="449" mass="50435">MRLSRYFLPVLKETPKEAEIISHRLMLRAGMISQQAAGMYAWLPLGYKVLRKIQQIIEEEQNRAGAIELLMPTLQSADLWRESGRYEDYGKEMLRMQDRHERDMLYGPTNEEMITAIFRSSVRSYKDLPLNLYHIQWKFRDEIRPRFGTMRSREFLMKDAYSFDLSKEEAVKSYNRMFVAYLRTYWRMGLTAIPMRAETGPIGGDLSHEFIVLADTGESGVFCHADLLDTAIPSADVDFDGDLSSIVSDWTSLYAATEDMHDETEFDSKVPQDKRIAARGIEVGQVFYFGTKYSEPMGARVTGPDGKDTAVHMGSYGIGLTRIVPAIIEASHDDDGIVWPVSVAPFEVVLINLKSGDAQCDAANEKLYGQLHAAGLDALYDDRETGAGQKFATADLIGIPFQLIVGPRGLAAGEVEIKHRKTGERETIGVEDAVARLKALIEPERRDAA</sequence>
<dbReference type="InterPro" id="IPR050062">
    <property type="entry name" value="Pro-tRNA_synthetase"/>
</dbReference>
<dbReference type="Gene3D" id="3.40.50.800">
    <property type="entry name" value="Anticodon-binding domain"/>
    <property type="match status" value="1"/>
</dbReference>
<dbReference type="InterPro" id="IPR004500">
    <property type="entry name" value="Pro-tRNA-synth_IIa_bac-type"/>
</dbReference>
<keyword evidence="8 10" id="KW-0030">Aminoacyl-tRNA synthetase</keyword>
<evidence type="ECO:0000256" key="7">
    <source>
        <dbReference type="ARBA" id="ARBA00022917"/>
    </source>
</evidence>
<dbReference type="RefSeq" id="WP_114646792.1">
    <property type="nucleotide sequence ID" value="NZ_QQNH01000027.1"/>
</dbReference>
<reference evidence="13" key="1">
    <citation type="submission" date="2018-07" db="EMBL/GenBank/DDBJ databases">
        <authorList>
            <person name="Liu B.-T."/>
            <person name="Du Z."/>
        </authorList>
    </citation>
    <scope>NUCLEOTIDE SEQUENCE [LARGE SCALE GENOMIC DNA]</scope>
    <source>
        <strain evidence="13">XYN52</strain>
    </source>
</reference>
<protein>
    <recommendedName>
        <fullName evidence="10">Proline--tRNA ligase</fullName>
        <ecNumber evidence="10">6.1.1.15</ecNumber>
    </recommendedName>
    <alternativeName>
        <fullName evidence="10">Prolyl-tRNA synthetase</fullName>
        <shortName evidence="10">ProRS</shortName>
    </alternativeName>
</protein>
<evidence type="ECO:0000256" key="2">
    <source>
        <dbReference type="ARBA" id="ARBA00011738"/>
    </source>
</evidence>
<evidence type="ECO:0000256" key="1">
    <source>
        <dbReference type="ARBA" id="ARBA00004496"/>
    </source>
</evidence>
<dbReference type="InterPro" id="IPR033730">
    <property type="entry name" value="ProRS_core_prok"/>
</dbReference>
<dbReference type="Gene3D" id="3.30.930.10">
    <property type="entry name" value="Bira Bifunctional Protein, Domain 2"/>
    <property type="match status" value="1"/>
</dbReference>
<dbReference type="Pfam" id="PF00587">
    <property type="entry name" value="tRNA-synt_2b"/>
    <property type="match status" value="1"/>
</dbReference>
<dbReference type="InterPro" id="IPR002316">
    <property type="entry name" value="Pro-tRNA-ligase_IIa"/>
</dbReference>
<dbReference type="GO" id="GO:0005524">
    <property type="term" value="F:ATP binding"/>
    <property type="evidence" value="ECO:0007669"/>
    <property type="project" value="UniProtKB-UniRule"/>
</dbReference>
<gene>
    <name evidence="10" type="primary">proS</name>
    <name evidence="12" type="ORF">DVH29_13880</name>
</gene>
<dbReference type="PRINTS" id="PR01046">
    <property type="entry name" value="TRNASYNTHPRO"/>
</dbReference>
<accession>A0A369W3V8</accession>
<comment type="caution">
    <text evidence="12">The sequence shown here is derived from an EMBL/GenBank/DDBJ whole genome shotgun (WGS) entry which is preliminary data.</text>
</comment>
<evidence type="ECO:0000256" key="3">
    <source>
        <dbReference type="ARBA" id="ARBA00022490"/>
    </source>
</evidence>
<comment type="function">
    <text evidence="10">Catalyzes the attachment of proline to tRNA(Pro) in a two-step reaction: proline is first activated by ATP to form Pro-AMP and then transferred to the acceptor end of tRNA(Pro).</text>
</comment>
<evidence type="ECO:0000313" key="12">
    <source>
        <dbReference type="EMBL" id="RDE07952.1"/>
    </source>
</evidence>
<organism evidence="12 13">
    <name type="scientific">Pelagibacterium lacus</name>
    <dbReference type="NCBI Taxonomy" id="2282655"/>
    <lineage>
        <taxon>Bacteria</taxon>
        <taxon>Pseudomonadati</taxon>
        <taxon>Pseudomonadota</taxon>
        <taxon>Alphaproteobacteria</taxon>
        <taxon>Hyphomicrobiales</taxon>
        <taxon>Devosiaceae</taxon>
        <taxon>Pelagibacterium</taxon>
    </lineage>
</organism>
<comment type="subunit">
    <text evidence="2 10">Homodimer.</text>
</comment>
<dbReference type="GO" id="GO:0005829">
    <property type="term" value="C:cytosol"/>
    <property type="evidence" value="ECO:0007669"/>
    <property type="project" value="TreeGrafter"/>
</dbReference>
<dbReference type="Pfam" id="PF03129">
    <property type="entry name" value="HGTP_anticodon"/>
    <property type="match status" value="1"/>
</dbReference>
<dbReference type="AlphaFoldDB" id="A0A369W3V8"/>
<dbReference type="InterPro" id="IPR044140">
    <property type="entry name" value="ProRS_anticodon_short"/>
</dbReference>
<evidence type="ECO:0000256" key="9">
    <source>
        <dbReference type="ARBA" id="ARBA00047671"/>
    </source>
</evidence>
<keyword evidence="4 10" id="KW-0436">Ligase</keyword>
<dbReference type="GO" id="GO:0006433">
    <property type="term" value="P:prolyl-tRNA aminoacylation"/>
    <property type="evidence" value="ECO:0007669"/>
    <property type="project" value="UniProtKB-UniRule"/>
</dbReference>
<dbReference type="InterPro" id="IPR004154">
    <property type="entry name" value="Anticodon-bd"/>
</dbReference>
<dbReference type="InterPro" id="IPR002314">
    <property type="entry name" value="aa-tRNA-synt_IIb"/>
</dbReference>
<evidence type="ECO:0000256" key="4">
    <source>
        <dbReference type="ARBA" id="ARBA00022598"/>
    </source>
</evidence>
<dbReference type="GO" id="GO:0004827">
    <property type="term" value="F:proline-tRNA ligase activity"/>
    <property type="evidence" value="ECO:0007669"/>
    <property type="project" value="UniProtKB-UniRule"/>
</dbReference>
<proteinExistence type="inferred from homology"/>
<comment type="similarity">
    <text evidence="10">Belongs to the class-II aminoacyl-tRNA synthetase family. ProS type 2 subfamily.</text>
</comment>
<dbReference type="PANTHER" id="PTHR42753">
    <property type="entry name" value="MITOCHONDRIAL RIBOSOME PROTEIN L39/PROLYL-TRNA LIGASE FAMILY MEMBER"/>
    <property type="match status" value="1"/>
</dbReference>
<dbReference type="PROSITE" id="PS50862">
    <property type="entry name" value="AA_TRNA_LIGASE_II"/>
    <property type="match status" value="1"/>
</dbReference>
<name>A0A369W3V8_9HYPH</name>
<dbReference type="HAMAP" id="MF_01570">
    <property type="entry name" value="Pro_tRNA_synth_type2"/>
    <property type="match status" value="1"/>
</dbReference>
<evidence type="ECO:0000313" key="13">
    <source>
        <dbReference type="Proteomes" id="UP000253759"/>
    </source>
</evidence>
<keyword evidence="7 10" id="KW-0648">Protein biosynthesis</keyword>
<dbReference type="OrthoDB" id="9809052at2"/>
<keyword evidence="5 10" id="KW-0547">Nucleotide-binding</keyword>
<evidence type="ECO:0000256" key="10">
    <source>
        <dbReference type="HAMAP-Rule" id="MF_01570"/>
    </source>
</evidence>
<dbReference type="CDD" id="cd00779">
    <property type="entry name" value="ProRS_core_prok"/>
    <property type="match status" value="1"/>
</dbReference>
<dbReference type="FunFam" id="3.40.50.800:FF:000032">
    <property type="entry name" value="Proline--tRNA ligase"/>
    <property type="match status" value="1"/>
</dbReference>
<comment type="subcellular location">
    <subcellularLocation>
        <location evidence="1 10">Cytoplasm</location>
    </subcellularLocation>
</comment>
<keyword evidence="3 10" id="KW-0963">Cytoplasm</keyword>
<dbReference type="CDD" id="cd00861">
    <property type="entry name" value="ProRS_anticodon_short"/>
    <property type="match status" value="1"/>
</dbReference>
<dbReference type="PANTHER" id="PTHR42753:SF2">
    <property type="entry name" value="PROLINE--TRNA LIGASE"/>
    <property type="match status" value="1"/>
</dbReference>
<dbReference type="NCBIfam" id="NF008979">
    <property type="entry name" value="PRK12325.1"/>
    <property type="match status" value="1"/>
</dbReference>
<dbReference type="InterPro" id="IPR036621">
    <property type="entry name" value="Anticodon-bd_dom_sf"/>
</dbReference>
<dbReference type="InterPro" id="IPR045864">
    <property type="entry name" value="aa-tRNA-synth_II/BPL/LPL"/>
</dbReference>
<dbReference type="InterPro" id="IPR006195">
    <property type="entry name" value="aa-tRNA-synth_II"/>
</dbReference>
<dbReference type="EMBL" id="QQNH01000027">
    <property type="protein sequence ID" value="RDE07952.1"/>
    <property type="molecule type" value="Genomic_DNA"/>
</dbReference>
<dbReference type="SUPFAM" id="SSF55681">
    <property type="entry name" value="Class II aaRS and biotin synthetases"/>
    <property type="match status" value="1"/>
</dbReference>
<evidence type="ECO:0000256" key="8">
    <source>
        <dbReference type="ARBA" id="ARBA00023146"/>
    </source>
</evidence>
<dbReference type="FunFam" id="3.30.930.10:FF:000042">
    <property type="entry name" value="probable proline--tRNA ligase, mitochondrial"/>
    <property type="match status" value="1"/>
</dbReference>
<dbReference type="Proteomes" id="UP000253759">
    <property type="component" value="Unassembled WGS sequence"/>
</dbReference>